<protein>
    <recommendedName>
        <fullName evidence="13">Aminopeptidase</fullName>
        <ecNumber evidence="13">3.4.11.-</ecNumber>
    </recommendedName>
</protein>
<dbReference type="GO" id="GO:0006508">
    <property type="term" value="P:proteolysis"/>
    <property type="evidence" value="ECO:0007669"/>
    <property type="project" value="UniProtKB-KW"/>
</dbReference>
<dbReference type="STRING" id="357278.IV61_GL000941"/>
<dbReference type="PANTHER" id="PTHR11533">
    <property type="entry name" value="PROTEASE M1 ZINC METALLOPROTEASE"/>
    <property type="match status" value="1"/>
</dbReference>
<feature type="active site" description="Proton acceptor" evidence="10">
    <location>
        <position position="303"/>
    </location>
</feature>
<sequence>MYNEDILIIQEEIMAKSTHFYELFQPTHYNVYLDINRAAKSISGTSTITGDAKATSIAIHQKFMTISAVKADGQDVPFTFDDKSEGIHIDLTKTGETTLAIDFTAPLTDSMMGIYPSYYDVNGEKKLIIGTQFETTAARQAFPCVDEPEAKATFDLAIKFDEHDGETIISNMPETKTENGVHYFDTTVRMSTYLIAFAFGEMQSKLTTTKSGVQVGVFATKAHQAKELDFALDIAKRSIEFYEDFYQTPYPLPHSWQMALPDFSAGAMENWGLVTYREAYLLLDPDNTSFETKQRVATVIAHELAHQWFGDLVTMKWWDDLWLNESFANMMEYVAINAIEPDWHIWEVFQTTEAPMALQRDATDGVQSVHVQVEDPAEIDALFDSAIVYAKGARMLVMVRALIGDNALRQGLKAYFAAHHYGNATGADLWAALGDASGMNVGAIMNSWLEQPGYPVVSAAVVDGKLTITQQQFFVGEGKDAGRQWQVPLNSNYSAAPAIFADQSATLGDYATLRKASGEPFRLNVGNNSHFIVKYDDTLLQDILANLDSLDAITQLQLLQDLRLLAEGRQISYAAIVPLLDRFAASHSTVVNDVLYGVASNLKKFVTPDSTEEQQLQALFDKLSAKQVARLGWTPKAGESNDDQLTRPYVLNATLYAKNAESIAAAHAVFVAHQDNPGTLPAATRVFILANEIKHFGSDQLFDQLLNDYRTSSDAGYKADLSSALPTTPDAKQIAKLITLFEDAETIKPQDLRAWYRGVLGNDKGQQAAWDWIRNDWQWLEDTVGGDMEFTTYITVTAGIFHTPARLAEFKAFFTPKINTPGLTREIKMDTKVIESRVDLVEAEKDAVHAAVAKTVK</sequence>
<dbReference type="GO" id="GO:0042277">
    <property type="term" value="F:peptide binding"/>
    <property type="evidence" value="ECO:0007669"/>
    <property type="project" value="TreeGrafter"/>
</dbReference>
<dbReference type="Pfam" id="PF01433">
    <property type="entry name" value="Peptidase_M1"/>
    <property type="match status" value="1"/>
</dbReference>
<feature type="domain" description="Aminopeptidase N-like N-terminal" evidence="16">
    <location>
        <begin position="25"/>
        <end position="194"/>
    </location>
</feature>
<feature type="domain" description="ERAP1-like C-terminal" evidence="15">
    <location>
        <begin position="523"/>
        <end position="832"/>
    </location>
</feature>
<reference evidence="17 18" key="1">
    <citation type="journal article" date="2015" name="Genome Announc.">
        <title>Expanding the biotechnology potential of lactobacilli through comparative genomics of 213 strains and associated genera.</title>
        <authorList>
            <person name="Sun Z."/>
            <person name="Harris H.M."/>
            <person name="McCann A."/>
            <person name="Guo C."/>
            <person name="Argimon S."/>
            <person name="Zhang W."/>
            <person name="Yang X."/>
            <person name="Jeffery I.B."/>
            <person name="Cooney J.C."/>
            <person name="Kagawa T.F."/>
            <person name="Liu W."/>
            <person name="Song Y."/>
            <person name="Salvetti E."/>
            <person name="Wrobel A."/>
            <person name="Rasinkangas P."/>
            <person name="Parkhill J."/>
            <person name="Rea M.C."/>
            <person name="O'Sullivan O."/>
            <person name="Ritari J."/>
            <person name="Douillard F.P."/>
            <person name="Paul Ross R."/>
            <person name="Yang R."/>
            <person name="Briner A.E."/>
            <person name="Felis G.E."/>
            <person name="de Vos W.M."/>
            <person name="Barrangou R."/>
            <person name="Klaenhammer T.R."/>
            <person name="Caufield P.W."/>
            <person name="Cui Y."/>
            <person name="Zhang H."/>
            <person name="O'Toole P.W."/>
        </authorList>
    </citation>
    <scope>NUCLEOTIDE SEQUENCE [LARGE SCALE GENOMIC DNA]</scope>
    <source>
        <strain evidence="17 18">ATCC 53295</strain>
    </source>
</reference>
<keyword evidence="7 13" id="KW-0378">Hydrolase</keyword>
<dbReference type="Gene3D" id="2.60.40.1730">
    <property type="entry name" value="tricorn interacting facor f3 domain"/>
    <property type="match status" value="1"/>
</dbReference>
<dbReference type="Gene3D" id="2.60.40.1910">
    <property type="match status" value="1"/>
</dbReference>
<dbReference type="SUPFAM" id="SSF63737">
    <property type="entry name" value="Leukotriene A4 hydrolase N-terminal domain"/>
    <property type="match status" value="1"/>
</dbReference>
<evidence type="ECO:0000256" key="6">
    <source>
        <dbReference type="ARBA" id="ARBA00022723"/>
    </source>
</evidence>
<proteinExistence type="inferred from homology"/>
<dbReference type="GO" id="GO:0043171">
    <property type="term" value="P:peptide catabolic process"/>
    <property type="evidence" value="ECO:0007669"/>
    <property type="project" value="TreeGrafter"/>
</dbReference>
<dbReference type="PATRIC" id="fig|1267003.4.peg.924"/>
<keyword evidence="5 13" id="KW-0645">Protease</keyword>
<evidence type="ECO:0000256" key="10">
    <source>
        <dbReference type="PIRSR" id="PIRSR634016-1"/>
    </source>
</evidence>
<feature type="site" description="Transition state stabilizer" evidence="12">
    <location>
        <position position="389"/>
    </location>
</feature>
<keyword evidence="18" id="KW-1185">Reference proteome</keyword>
<dbReference type="InterPro" id="IPR034016">
    <property type="entry name" value="M1_APN-typ"/>
</dbReference>
<comment type="caution">
    <text evidence="17">The sequence shown here is derived from an EMBL/GenBank/DDBJ whole genome shotgun (WGS) entry which is preliminary data.</text>
</comment>
<dbReference type="Proteomes" id="UP000051176">
    <property type="component" value="Unassembled WGS sequence"/>
</dbReference>
<dbReference type="PANTHER" id="PTHR11533:SF174">
    <property type="entry name" value="PUROMYCIN-SENSITIVE AMINOPEPTIDASE-RELATED"/>
    <property type="match status" value="1"/>
</dbReference>
<keyword evidence="6 11" id="KW-0479">Metal-binding</keyword>
<dbReference type="InterPro" id="IPR042097">
    <property type="entry name" value="Aminopeptidase_N-like_N_sf"/>
</dbReference>
<evidence type="ECO:0000256" key="5">
    <source>
        <dbReference type="ARBA" id="ARBA00022670"/>
    </source>
</evidence>
<evidence type="ECO:0000256" key="3">
    <source>
        <dbReference type="ARBA" id="ARBA00011245"/>
    </source>
</evidence>
<dbReference type="GO" id="GO:0016020">
    <property type="term" value="C:membrane"/>
    <property type="evidence" value="ECO:0007669"/>
    <property type="project" value="TreeGrafter"/>
</dbReference>
<evidence type="ECO:0000256" key="11">
    <source>
        <dbReference type="PIRSR" id="PIRSR634016-3"/>
    </source>
</evidence>
<feature type="binding site" evidence="11">
    <location>
        <position position="325"/>
    </location>
    <ligand>
        <name>Zn(2+)</name>
        <dbReference type="ChEBI" id="CHEBI:29105"/>
        <note>catalytic</note>
    </ligand>
</feature>
<name>A0A0R1GQU9_9LACO</name>
<dbReference type="Pfam" id="PF11838">
    <property type="entry name" value="ERAP1_C"/>
    <property type="match status" value="1"/>
</dbReference>
<evidence type="ECO:0000256" key="8">
    <source>
        <dbReference type="ARBA" id="ARBA00022833"/>
    </source>
</evidence>
<dbReference type="PRINTS" id="PR00756">
    <property type="entry name" value="ALADIPTASE"/>
</dbReference>
<dbReference type="InterPro" id="IPR001930">
    <property type="entry name" value="Peptidase_M1"/>
</dbReference>
<comment type="subunit">
    <text evidence="3">Monomer.</text>
</comment>
<feature type="binding site" evidence="11">
    <location>
        <position position="306"/>
    </location>
    <ligand>
        <name>Zn(2+)</name>
        <dbReference type="ChEBI" id="CHEBI:29105"/>
        <note>catalytic</note>
    </ligand>
</feature>
<dbReference type="Pfam" id="PF17900">
    <property type="entry name" value="Peptidase_M1_N"/>
    <property type="match status" value="1"/>
</dbReference>
<evidence type="ECO:0000256" key="1">
    <source>
        <dbReference type="ARBA" id="ARBA00000098"/>
    </source>
</evidence>
<evidence type="ECO:0000259" key="14">
    <source>
        <dbReference type="Pfam" id="PF01433"/>
    </source>
</evidence>
<dbReference type="eggNOG" id="COG0308">
    <property type="taxonomic scope" value="Bacteria"/>
</dbReference>
<dbReference type="Gene3D" id="1.10.390.10">
    <property type="entry name" value="Neutral Protease Domain 2"/>
    <property type="match status" value="1"/>
</dbReference>
<dbReference type="InterPro" id="IPR050344">
    <property type="entry name" value="Peptidase_M1_aminopeptidases"/>
</dbReference>
<comment type="similarity">
    <text evidence="2 13">Belongs to the peptidase M1 family.</text>
</comment>
<dbReference type="InterPro" id="IPR024571">
    <property type="entry name" value="ERAP1-like_C_dom"/>
</dbReference>
<evidence type="ECO:0000256" key="4">
    <source>
        <dbReference type="ARBA" id="ARBA00022438"/>
    </source>
</evidence>
<comment type="cofactor">
    <cofactor evidence="11 13">
        <name>Zn(2+)</name>
        <dbReference type="ChEBI" id="CHEBI:29105"/>
    </cofactor>
    <text evidence="11 13">Binds 1 zinc ion per subunit.</text>
</comment>
<evidence type="ECO:0000313" key="17">
    <source>
        <dbReference type="EMBL" id="KRK36399.1"/>
    </source>
</evidence>
<keyword evidence="9 13" id="KW-0482">Metalloprotease</keyword>
<dbReference type="GO" id="GO:0005615">
    <property type="term" value="C:extracellular space"/>
    <property type="evidence" value="ECO:0007669"/>
    <property type="project" value="TreeGrafter"/>
</dbReference>
<dbReference type="InterPro" id="IPR027268">
    <property type="entry name" value="Peptidase_M4/M1_CTD_sf"/>
</dbReference>
<dbReference type="GO" id="GO:0005737">
    <property type="term" value="C:cytoplasm"/>
    <property type="evidence" value="ECO:0007669"/>
    <property type="project" value="TreeGrafter"/>
</dbReference>
<dbReference type="EC" id="3.4.11.-" evidence="13"/>
<evidence type="ECO:0000259" key="16">
    <source>
        <dbReference type="Pfam" id="PF17900"/>
    </source>
</evidence>
<organism evidence="17 18">
    <name type="scientific">Levilactobacillus parabrevis ATCC 53295</name>
    <dbReference type="NCBI Taxonomy" id="1267003"/>
    <lineage>
        <taxon>Bacteria</taxon>
        <taxon>Bacillati</taxon>
        <taxon>Bacillota</taxon>
        <taxon>Bacilli</taxon>
        <taxon>Lactobacillales</taxon>
        <taxon>Lactobacillaceae</taxon>
        <taxon>Levilactobacillus</taxon>
    </lineage>
</organism>
<feature type="binding site" evidence="11">
    <location>
        <position position="302"/>
    </location>
    <ligand>
        <name>Zn(2+)</name>
        <dbReference type="ChEBI" id="CHEBI:29105"/>
        <note>catalytic</note>
    </ligand>
</feature>
<comment type="catalytic activity">
    <reaction evidence="1">
        <text>Release of an N-terminal amino acid, Xaa-|-Yaa- from a peptide, amide or arylamide. Xaa is preferably Ala, but may be most amino acids including Pro (slow action). When a terminal hydrophobic residue is followed by a prolyl residue, the two may be released as an intact Xaa-Pro dipeptide.</text>
        <dbReference type="EC" id="3.4.11.2"/>
    </reaction>
</comment>
<feature type="domain" description="Peptidase M1 membrane alanine aminopeptidase" evidence="14">
    <location>
        <begin position="230"/>
        <end position="448"/>
    </location>
</feature>
<dbReference type="GO" id="GO:0008270">
    <property type="term" value="F:zinc ion binding"/>
    <property type="evidence" value="ECO:0007669"/>
    <property type="project" value="UniProtKB-UniRule"/>
</dbReference>
<evidence type="ECO:0000256" key="7">
    <source>
        <dbReference type="ARBA" id="ARBA00022801"/>
    </source>
</evidence>
<dbReference type="Gene3D" id="1.25.50.20">
    <property type="match status" value="1"/>
</dbReference>
<dbReference type="FunFam" id="1.10.390.10:FF:000013">
    <property type="entry name" value="Aminopeptidase N"/>
    <property type="match status" value="1"/>
</dbReference>
<dbReference type="AlphaFoldDB" id="A0A0R1GQU9"/>
<keyword evidence="4 13" id="KW-0031">Aminopeptidase</keyword>
<evidence type="ECO:0000256" key="13">
    <source>
        <dbReference type="RuleBase" id="RU364040"/>
    </source>
</evidence>
<evidence type="ECO:0000256" key="9">
    <source>
        <dbReference type="ARBA" id="ARBA00023049"/>
    </source>
</evidence>
<dbReference type="EMBL" id="AZCZ01000022">
    <property type="protein sequence ID" value="KRK36399.1"/>
    <property type="molecule type" value="Genomic_DNA"/>
</dbReference>
<gene>
    <name evidence="17" type="ORF">FD07_GL000871</name>
</gene>
<dbReference type="InterPro" id="IPR045357">
    <property type="entry name" value="Aminopeptidase_N-like_N"/>
</dbReference>
<evidence type="ECO:0000259" key="15">
    <source>
        <dbReference type="Pfam" id="PF11838"/>
    </source>
</evidence>
<accession>A0A0R1GQU9</accession>
<keyword evidence="8 11" id="KW-0862">Zinc</keyword>
<dbReference type="InterPro" id="IPR014782">
    <property type="entry name" value="Peptidase_M1_dom"/>
</dbReference>
<evidence type="ECO:0000313" key="18">
    <source>
        <dbReference type="Proteomes" id="UP000051176"/>
    </source>
</evidence>
<evidence type="ECO:0000256" key="12">
    <source>
        <dbReference type="PIRSR" id="PIRSR634016-4"/>
    </source>
</evidence>
<dbReference type="GO" id="GO:0016285">
    <property type="term" value="F:alanyl aminopeptidase activity"/>
    <property type="evidence" value="ECO:0007669"/>
    <property type="project" value="UniProtKB-EC"/>
</dbReference>
<dbReference type="CDD" id="cd09601">
    <property type="entry name" value="M1_APN-Q_like"/>
    <property type="match status" value="1"/>
</dbReference>
<evidence type="ECO:0000256" key="2">
    <source>
        <dbReference type="ARBA" id="ARBA00010136"/>
    </source>
</evidence>
<dbReference type="GO" id="GO:0070006">
    <property type="term" value="F:metalloaminopeptidase activity"/>
    <property type="evidence" value="ECO:0007669"/>
    <property type="project" value="TreeGrafter"/>
</dbReference>
<dbReference type="SUPFAM" id="SSF55486">
    <property type="entry name" value="Metalloproteases ('zincins'), catalytic domain"/>
    <property type="match status" value="1"/>
</dbReference>